<dbReference type="Gene3D" id="3.40.50.1820">
    <property type="entry name" value="alpha/beta hydrolase"/>
    <property type="match status" value="1"/>
</dbReference>
<proteinExistence type="predicted"/>
<dbReference type="InterPro" id="IPR013094">
    <property type="entry name" value="AB_hydrolase_3"/>
</dbReference>
<reference evidence="3" key="2">
    <citation type="journal article" date="2023" name="Gut Microbes">
        <title>Characterization of Bifidobacterium kashiwanohense that utilizes both milk- and plant-derived oligosaccharides.</title>
        <authorList>
            <person name="Orihara K."/>
            <person name="Yahagi K."/>
            <person name="Saito Y."/>
            <person name="Watanabe Y."/>
            <person name="Sasai T."/>
            <person name="Hara T."/>
            <person name="Tsukuda N."/>
            <person name="Oki K."/>
            <person name="Fujimoto J."/>
            <person name="Matsuki T."/>
        </authorList>
    </citation>
    <scope>NUCLEOTIDE SEQUENCE</scope>
    <source>
        <strain evidence="3">YIT 13062</strain>
    </source>
</reference>
<evidence type="ECO:0000256" key="1">
    <source>
        <dbReference type="ARBA" id="ARBA00022801"/>
    </source>
</evidence>
<dbReference type="PANTHER" id="PTHR48081">
    <property type="entry name" value="AB HYDROLASE SUPERFAMILY PROTEIN C4A8.06C"/>
    <property type="match status" value="1"/>
</dbReference>
<sequence>MAINDNEVTHMGSVEVGQLINTSLRGDDPYCRLDVFFRNRLSLRPNATPPARLPDNFMEPAGVWRLPWNVTVEERTIGDAQNAVSVRIYRDKSCGGKNNAWLLWAHGGGFTEGSIDTAEAHATCAELTARTGTTCISVDYRLTHDGRNLYPAALDDLLDVWAWIVEQTQRNAQQTTLMIGGASAGGNLAAALCRKLVDSSREGGVLLPVPHAFLGAYGVFHDMQRELVKGWDGNTSILPTPLRFTPQVCKDMYARYVGRATDFPAYSVPGECDARQLHGFPPSALICCEFDDLAPSSMVFAEQLRQAGTPVQLRMAAGVLHGFLNWYPSERLPQTLAAIRFLAAFIEEQIQKQARERRDESFID</sequence>
<protein>
    <submittedName>
        <fullName evidence="3">Alpha/beta hydrolase</fullName>
    </submittedName>
</protein>
<evidence type="ECO:0000313" key="4">
    <source>
        <dbReference type="Proteomes" id="UP001161916"/>
    </source>
</evidence>
<dbReference type="InterPro" id="IPR029058">
    <property type="entry name" value="AB_hydrolase_fold"/>
</dbReference>
<dbReference type="InterPro" id="IPR050300">
    <property type="entry name" value="GDXG_lipolytic_enzyme"/>
</dbReference>
<evidence type="ECO:0000259" key="2">
    <source>
        <dbReference type="Pfam" id="PF07859"/>
    </source>
</evidence>
<accession>A0AA43P935</accession>
<dbReference type="AlphaFoldDB" id="A0AA43P935"/>
<dbReference type="GO" id="GO:0016787">
    <property type="term" value="F:hydrolase activity"/>
    <property type="evidence" value="ECO:0007669"/>
    <property type="project" value="UniProtKB-KW"/>
</dbReference>
<dbReference type="RefSeq" id="WP_144242157.1">
    <property type="nucleotide sequence ID" value="NZ_CP026729.1"/>
</dbReference>
<gene>
    <name evidence="3" type="ORF">OB951_10395</name>
</gene>
<dbReference type="SUPFAM" id="SSF53474">
    <property type="entry name" value="alpha/beta-Hydrolases"/>
    <property type="match status" value="1"/>
</dbReference>
<dbReference type="Pfam" id="PF07859">
    <property type="entry name" value="Abhydrolase_3"/>
    <property type="match status" value="1"/>
</dbReference>
<reference evidence="3" key="1">
    <citation type="submission" date="2022-09" db="EMBL/GenBank/DDBJ databases">
        <authorList>
            <person name="Orihara K."/>
        </authorList>
    </citation>
    <scope>NUCLEOTIDE SEQUENCE</scope>
    <source>
        <strain evidence="3">YIT 13062</strain>
    </source>
</reference>
<dbReference type="Proteomes" id="UP001161916">
    <property type="component" value="Unassembled WGS sequence"/>
</dbReference>
<organism evidence="3 4">
    <name type="scientific">Bifidobacterium catenulatum subsp. kashiwanohense</name>
    <dbReference type="NCBI Taxonomy" id="630129"/>
    <lineage>
        <taxon>Bacteria</taxon>
        <taxon>Bacillati</taxon>
        <taxon>Actinomycetota</taxon>
        <taxon>Actinomycetes</taxon>
        <taxon>Bifidobacteriales</taxon>
        <taxon>Bifidobacteriaceae</taxon>
        <taxon>Bifidobacterium</taxon>
    </lineage>
</organism>
<name>A0AA43P935_9BIFI</name>
<feature type="domain" description="Alpha/beta hydrolase fold-3" evidence="2">
    <location>
        <begin position="102"/>
        <end position="324"/>
    </location>
</feature>
<dbReference type="EMBL" id="JAOPMH010000020">
    <property type="protein sequence ID" value="MDH7890993.1"/>
    <property type="molecule type" value="Genomic_DNA"/>
</dbReference>
<evidence type="ECO:0000313" key="3">
    <source>
        <dbReference type="EMBL" id="MDH7890993.1"/>
    </source>
</evidence>
<keyword evidence="1 3" id="KW-0378">Hydrolase</keyword>
<comment type="caution">
    <text evidence="3">The sequence shown here is derived from an EMBL/GenBank/DDBJ whole genome shotgun (WGS) entry which is preliminary data.</text>
</comment>